<feature type="compositionally biased region" description="Low complexity" evidence="1">
    <location>
        <begin position="11"/>
        <end position="22"/>
    </location>
</feature>
<evidence type="ECO:0000313" key="2">
    <source>
        <dbReference type="EMBL" id="MPC92699.1"/>
    </source>
</evidence>
<feature type="region of interest" description="Disordered" evidence="1">
    <location>
        <begin position="1"/>
        <end position="24"/>
    </location>
</feature>
<gene>
    <name evidence="2" type="ORF">E2C01_087804</name>
</gene>
<dbReference type="AlphaFoldDB" id="A0A5B7JCU4"/>
<protein>
    <submittedName>
        <fullName evidence="2">Uncharacterized protein</fullName>
    </submittedName>
</protein>
<name>A0A5B7JCU4_PORTR</name>
<keyword evidence="3" id="KW-1185">Reference proteome</keyword>
<dbReference type="EMBL" id="VSRR010092204">
    <property type="protein sequence ID" value="MPC92699.1"/>
    <property type="molecule type" value="Genomic_DNA"/>
</dbReference>
<proteinExistence type="predicted"/>
<accession>A0A5B7JCU4</accession>
<reference evidence="2 3" key="1">
    <citation type="submission" date="2019-05" db="EMBL/GenBank/DDBJ databases">
        <title>Another draft genome of Portunus trituberculatus and its Hox gene families provides insights of decapod evolution.</title>
        <authorList>
            <person name="Jeong J.-H."/>
            <person name="Song I."/>
            <person name="Kim S."/>
            <person name="Choi T."/>
            <person name="Kim D."/>
            <person name="Ryu S."/>
            <person name="Kim W."/>
        </authorList>
    </citation>
    <scope>NUCLEOTIDE SEQUENCE [LARGE SCALE GENOMIC DNA]</scope>
    <source>
        <tissue evidence="2">Muscle</tissue>
    </source>
</reference>
<sequence>MVQESLKDHSYSASSIRSTSAAEPQDVAVQIDVQIFCKTLADPSIQRLWSDLIEHS</sequence>
<organism evidence="2 3">
    <name type="scientific">Portunus trituberculatus</name>
    <name type="common">Swimming crab</name>
    <name type="synonym">Neptunus trituberculatus</name>
    <dbReference type="NCBI Taxonomy" id="210409"/>
    <lineage>
        <taxon>Eukaryota</taxon>
        <taxon>Metazoa</taxon>
        <taxon>Ecdysozoa</taxon>
        <taxon>Arthropoda</taxon>
        <taxon>Crustacea</taxon>
        <taxon>Multicrustacea</taxon>
        <taxon>Malacostraca</taxon>
        <taxon>Eumalacostraca</taxon>
        <taxon>Eucarida</taxon>
        <taxon>Decapoda</taxon>
        <taxon>Pleocyemata</taxon>
        <taxon>Brachyura</taxon>
        <taxon>Eubrachyura</taxon>
        <taxon>Portunoidea</taxon>
        <taxon>Portunidae</taxon>
        <taxon>Portuninae</taxon>
        <taxon>Portunus</taxon>
    </lineage>
</organism>
<feature type="compositionally biased region" description="Basic and acidic residues" evidence="1">
    <location>
        <begin position="1"/>
        <end position="10"/>
    </location>
</feature>
<evidence type="ECO:0000256" key="1">
    <source>
        <dbReference type="SAM" id="MobiDB-lite"/>
    </source>
</evidence>
<dbReference type="Proteomes" id="UP000324222">
    <property type="component" value="Unassembled WGS sequence"/>
</dbReference>
<comment type="caution">
    <text evidence="2">The sequence shown here is derived from an EMBL/GenBank/DDBJ whole genome shotgun (WGS) entry which is preliminary data.</text>
</comment>
<evidence type="ECO:0000313" key="3">
    <source>
        <dbReference type="Proteomes" id="UP000324222"/>
    </source>
</evidence>